<dbReference type="PANTHER" id="PTHR30136:SF35">
    <property type="entry name" value="HTH-TYPE TRANSCRIPTIONAL REGULATOR RV1719"/>
    <property type="match status" value="1"/>
</dbReference>
<reference evidence="7 8" key="1">
    <citation type="submission" date="2019-12" db="EMBL/GenBank/DDBJ databases">
        <title>Deinococcus sp. HMF7620 Genome sequencing and assembly.</title>
        <authorList>
            <person name="Kang H."/>
            <person name="Kim H."/>
            <person name="Joh K."/>
        </authorList>
    </citation>
    <scope>NUCLEOTIDE SEQUENCE [LARGE SCALE GENOMIC DNA]</scope>
    <source>
        <strain evidence="7 8">HMF7620</strain>
    </source>
</reference>
<evidence type="ECO:0000313" key="8">
    <source>
        <dbReference type="Proteomes" id="UP000483286"/>
    </source>
</evidence>
<evidence type="ECO:0000256" key="1">
    <source>
        <dbReference type="ARBA" id="ARBA00023015"/>
    </source>
</evidence>
<gene>
    <name evidence="7" type="ORF">GO986_03450</name>
</gene>
<organism evidence="7 8">
    <name type="scientific">Deinococcus arboris</name>
    <dbReference type="NCBI Taxonomy" id="2682977"/>
    <lineage>
        <taxon>Bacteria</taxon>
        <taxon>Thermotogati</taxon>
        <taxon>Deinococcota</taxon>
        <taxon>Deinococci</taxon>
        <taxon>Deinococcales</taxon>
        <taxon>Deinococcaceae</taxon>
        <taxon>Deinococcus</taxon>
    </lineage>
</organism>
<evidence type="ECO:0000256" key="4">
    <source>
        <dbReference type="SAM" id="MobiDB-lite"/>
    </source>
</evidence>
<dbReference type="Proteomes" id="UP000483286">
    <property type="component" value="Unassembled WGS sequence"/>
</dbReference>
<dbReference type="InterPro" id="IPR036390">
    <property type="entry name" value="WH_DNA-bd_sf"/>
</dbReference>
<dbReference type="InterPro" id="IPR005471">
    <property type="entry name" value="Tscrpt_reg_IclR_N"/>
</dbReference>
<dbReference type="EMBL" id="WQLB01000003">
    <property type="protein sequence ID" value="MVN85816.1"/>
    <property type="molecule type" value="Genomic_DNA"/>
</dbReference>
<keyword evidence="1" id="KW-0805">Transcription regulation</keyword>
<dbReference type="PANTHER" id="PTHR30136">
    <property type="entry name" value="HELIX-TURN-HELIX TRANSCRIPTIONAL REGULATOR, ICLR FAMILY"/>
    <property type="match status" value="1"/>
</dbReference>
<proteinExistence type="predicted"/>
<dbReference type="Gene3D" id="3.30.450.40">
    <property type="match status" value="1"/>
</dbReference>
<dbReference type="PROSITE" id="PS51077">
    <property type="entry name" value="HTH_ICLR"/>
    <property type="match status" value="1"/>
</dbReference>
<dbReference type="Pfam" id="PF09339">
    <property type="entry name" value="HTH_IclR"/>
    <property type="match status" value="1"/>
</dbReference>
<dbReference type="SUPFAM" id="SSF55781">
    <property type="entry name" value="GAF domain-like"/>
    <property type="match status" value="1"/>
</dbReference>
<evidence type="ECO:0000256" key="2">
    <source>
        <dbReference type="ARBA" id="ARBA00023125"/>
    </source>
</evidence>
<dbReference type="GO" id="GO:0045892">
    <property type="term" value="P:negative regulation of DNA-templated transcription"/>
    <property type="evidence" value="ECO:0007669"/>
    <property type="project" value="TreeGrafter"/>
</dbReference>
<protein>
    <submittedName>
        <fullName evidence="7">Helix-turn-helix domain-containing protein</fullName>
    </submittedName>
</protein>
<dbReference type="AlphaFoldDB" id="A0A7C9LLN5"/>
<feature type="region of interest" description="Disordered" evidence="4">
    <location>
        <begin position="19"/>
        <end position="51"/>
    </location>
</feature>
<evidence type="ECO:0000256" key="3">
    <source>
        <dbReference type="ARBA" id="ARBA00023163"/>
    </source>
</evidence>
<dbReference type="PROSITE" id="PS51078">
    <property type="entry name" value="ICLR_ED"/>
    <property type="match status" value="1"/>
</dbReference>
<dbReference type="GO" id="GO:0003700">
    <property type="term" value="F:DNA-binding transcription factor activity"/>
    <property type="evidence" value="ECO:0007669"/>
    <property type="project" value="TreeGrafter"/>
</dbReference>
<dbReference type="InterPro" id="IPR036388">
    <property type="entry name" value="WH-like_DNA-bd_sf"/>
</dbReference>
<dbReference type="Gene3D" id="1.10.10.10">
    <property type="entry name" value="Winged helix-like DNA-binding domain superfamily/Winged helix DNA-binding domain"/>
    <property type="match status" value="1"/>
</dbReference>
<dbReference type="SUPFAM" id="SSF46785">
    <property type="entry name" value="Winged helix' DNA-binding domain"/>
    <property type="match status" value="1"/>
</dbReference>
<feature type="domain" description="IclR-ED" evidence="6">
    <location>
        <begin position="107"/>
        <end position="290"/>
    </location>
</feature>
<sequence length="320" mass="34390">MGEPVEVASQPEVQRSACLTPAPGAARPPLSGGRVTPPATLSTPRPVVQGTDVPTLERPLFVLTFFTPQQPQWSLSNLARASGLPKASCLRALRVLEKYDLLVREGDRYRLGSGFIAMKAHAQQHAPPLNVALPHLAHLAEQTGLQVSWAVLDDEQTLYTEVLPLAGSGLAPGDRRALLGDASGRLLLAFAERTLRERVFAGAAALDHAERATLDTLDSVSRRTWLSAPVARDHLEGAVQVAAPAFRAGGRLAAALALTWPAAPTTWAGAHDTVQHLVNTAQKVSRDLGYERAWVTDTTFFLQVLTRLSMPALSDLPRPE</sequence>
<evidence type="ECO:0000313" key="7">
    <source>
        <dbReference type="EMBL" id="MVN85816.1"/>
    </source>
</evidence>
<keyword evidence="3" id="KW-0804">Transcription</keyword>
<evidence type="ECO:0000259" key="5">
    <source>
        <dbReference type="PROSITE" id="PS51077"/>
    </source>
</evidence>
<dbReference type="GO" id="GO:0003677">
    <property type="term" value="F:DNA binding"/>
    <property type="evidence" value="ECO:0007669"/>
    <property type="project" value="UniProtKB-KW"/>
</dbReference>
<name>A0A7C9LLN5_9DEIO</name>
<dbReference type="Pfam" id="PF01614">
    <property type="entry name" value="IclR_C"/>
    <property type="match status" value="1"/>
</dbReference>
<keyword evidence="2" id="KW-0238">DNA-binding</keyword>
<dbReference type="InterPro" id="IPR050707">
    <property type="entry name" value="HTH_MetabolicPath_Reg"/>
</dbReference>
<accession>A0A7C9LLN5</accession>
<evidence type="ECO:0000259" key="6">
    <source>
        <dbReference type="PROSITE" id="PS51078"/>
    </source>
</evidence>
<comment type="caution">
    <text evidence="7">The sequence shown here is derived from an EMBL/GenBank/DDBJ whole genome shotgun (WGS) entry which is preliminary data.</text>
</comment>
<dbReference type="SMART" id="SM00346">
    <property type="entry name" value="HTH_ICLR"/>
    <property type="match status" value="1"/>
</dbReference>
<keyword evidence="8" id="KW-1185">Reference proteome</keyword>
<feature type="domain" description="HTH iclR-type" evidence="5">
    <location>
        <begin position="53"/>
        <end position="113"/>
    </location>
</feature>
<dbReference type="InterPro" id="IPR014757">
    <property type="entry name" value="Tscrpt_reg_IclR_C"/>
</dbReference>
<dbReference type="InterPro" id="IPR029016">
    <property type="entry name" value="GAF-like_dom_sf"/>
</dbReference>